<protein>
    <submittedName>
        <fullName evidence="4">Testis-specific protein 10-interacting protein</fullName>
    </submittedName>
</protein>
<evidence type="ECO:0000256" key="1">
    <source>
        <dbReference type="ARBA" id="ARBA00006663"/>
    </source>
</evidence>
<evidence type="ECO:0000256" key="3">
    <source>
        <dbReference type="SAM" id="MobiDB-lite"/>
    </source>
</evidence>
<name>A0AAW1ANC0_CROAD</name>
<dbReference type="Pfam" id="PF10595">
    <property type="entry name" value="FAM161A_B"/>
    <property type="match status" value="1"/>
</dbReference>
<dbReference type="InterPro" id="IPR019579">
    <property type="entry name" value="FAM161A/B"/>
</dbReference>
<gene>
    <name evidence="4" type="ORF">NXF25_018577</name>
</gene>
<accession>A0AAW1ANC0</accession>
<dbReference type="GO" id="GO:0036064">
    <property type="term" value="C:ciliary basal body"/>
    <property type="evidence" value="ECO:0007669"/>
    <property type="project" value="TreeGrafter"/>
</dbReference>
<dbReference type="GO" id="GO:0032391">
    <property type="term" value="C:photoreceptor connecting cilium"/>
    <property type="evidence" value="ECO:0007669"/>
    <property type="project" value="TreeGrafter"/>
</dbReference>
<evidence type="ECO:0000313" key="4">
    <source>
        <dbReference type="EMBL" id="KAK9391247.1"/>
    </source>
</evidence>
<dbReference type="GO" id="GO:0044782">
    <property type="term" value="P:cilium organization"/>
    <property type="evidence" value="ECO:0007669"/>
    <property type="project" value="TreeGrafter"/>
</dbReference>
<keyword evidence="5" id="KW-1185">Reference proteome</keyword>
<dbReference type="InterPro" id="IPR051655">
    <property type="entry name" value="FAM161"/>
</dbReference>
<feature type="region of interest" description="Disordered" evidence="3">
    <location>
        <begin position="122"/>
        <end position="147"/>
    </location>
</feature>
<dbReference type="PANTHER" id="PTHR21501">
    <property type="entry name" value="PROTEIN FAM-161"/>
    <property type="match status" value="1"/>
</dbReference>
<feature type="region of interest" description="Disordered" evidence="3">
    <location>
        <begin position="365"/>
        <end position="390"/>
    </location>
</feature>
<organism evidence="4 5">
    <name type="scientific">Crotalus adamanteus</name>
    <name type="common">Eastern diamondback rattlesnake</name>
    <dbReference type="NCBI Taxonomy" id="8729"/>
    <lineage>
        <taxon>Eukaryota</taxon>
        <taxon>Metazoa</taxon>
        <taxon>Chordata</taxon>
        <taxon>Craniata</taxon>
        <taxon>Vertebrata</taxon>
        <taxon>Euteleostomi</taxon>
        <taxon>Lepidosauria</taxon>
        <taxon>Squamata</taxon>
        <taxon>Bifurcata</taxon>
        <taxon>Unidentata</taxon>
        <taxon>Episquamata</taxon>
        <taxon>Toxicofera</taxon>
        <taxon>Serpentes</taxon>
        <taxon>Colubroidea</taxon>
        <taxon>Viperidae</taxon>
        <taxon>Crotalinae</taxon>
        <taxon>Crotalus</taxon>
    </lineage>
</organism>
<dbReference type="AlphaFoldDB" id="A0AAW1ANC0"/>
<reference evidence="4 5" key="1">
    <citation type="journal article" date="2024" name="Proc. Natl. Acad. Sci. U.S.A.">
        <title>The genetic regulatory architecture and epigenomic basis for age-related changes in rattlesnake venom.</title>
        <authorList>
            <person name="Hogan M.P."/>
            <person name="Holding M.L."/>
            <person name="Nystrom G.S."/>
            <person name="Colston T.J."/>
            <person name="Bartlett D.A."/>
            <person name="Mason A.J."/>
            <person name="Ellsworth S.A."/>
            <person name="Rautsaw R.M."/>
            <person name="Lawrence K.C."/>
            <person name="Strickland J.L."/>
            <person name="He B."/>
            <person name="Fraser P."/>
            <person name="Margres M.J."/>
            <person name="Gilbert D.M."/>
            <person name="Gibbs H.L."/>
            <person name="Parkinson C.L."/>
            <person name="Rokyta D.R."/>
        </authorList>
    </citation>
    <scope>NUCLEOTIDE SEQUENCE [LARGE SCALE GENOMIC DNA]</scope>
    <source>
        <strain evidence="4">DRR0105</strain>
    </source>
</reference>
<dbReference type="Proteomes" id="UP001474421">
    <property type="component" value="Unassembled WGS sequence"/>
</dbReference>
<feature type="compositionally biased region" description="Pro residues" evidence="3">
    <location>
        <begin position="126"/>
        <end position="140"/>
    </location>
</feature>
<proteinExistence type="inferred from homology"/>
<evidence type="ECO:0000313" key="5">
    <source>
        <dbReference type="Proteomes" id="UP001474421"/>
    </source>
</evidence>
<dbReference type="PANTHER" id="PTHR21501:SF5">
    <property type="entry name" value="TESTIS-SPECIFIC PROTEIN 10-INTERACTING PROTEIN"/>
    <property type="match status" value="1"/>
</dbReference>
<feature type="region of interest" description="Disordered" evidence="3">
    <location>
        <begin position="305"/>
        <end position="329"/>
    </location>
</feature>
<evidence type="ECO:0000256" key="2">
    <source>
        <dbReference type="ARBA" id="ARBA00023054"/>
    </source>
</evidence>
<feature type="region of interest" description="Disordered" evidence="3">
    <location>
        <begin position="87"/>
        <end position="106"/>
    </location>
</feature>
<keyword evidence="2" id="KW-0175">Coiled coil</keyword>
<sequence>MLNPHRQSVLTNACIKPSVDPITRTPGTIYEPKGQVRLLGLLSENTPSQQEDYLDAGDGLLICMKRTKKKVLRPLFKGCWEPEQTVPDVSEASDAEPDQDVKRQVSARAQDPCLILAPLSPRQLEPAPPEQSDEPPPPENPKVSSRQGSFPFHWMWESFSIKGQTICQDQDLEKSKKLTLPRASTAPPREPPYNPDTVLGCPAPKESPCLGVPKSSRTPEVPCSRAQRYLPHTSLVPRSSLLPLFWKMEARSEARKRQMRQERRRWLNLTQQLLNLEGQRLSREKLLSLEELEEKLRAEMLCLATEPEEPGPQKEKRKAKTRGPTPKEELSFKPVINQKVPNFKQLQRRFQEQLEQKKEQGKLTICKPFHLHSSNSQPLSEDQEKKDQGDSFQDFRRLWGIYWRAQSCPDFEPSMAPQVMSTKTADKRQEANRLLLLEWERREQQEKSRAELRRLKAQHMQREVAKCLATYQNKGRSSASVQRRREELRRQEKQRMEEYMIQLQEIQDRVQSRPYLFERVMQTNARQAVERRFSKVLAALGIDEEMLWKHAARQSLGKYGVKDMYPSTESVEEFPKSI</sequence>
<comment type="caution">
    <text evidence="4">The sequence shown here is derived from an EMBL/GenBank/DDBJ whole genome shotgun (WGS) entry which is preliminary data.</text>
</comment>
<dbReference type="EMBL" id="JAOTOJ010000019">
    <property type="protein sequence ID" value="KAK9391247.1"/>
    <property type="molecule type" value="Genomic_DNA"/>
</dbReference>
<comment type="similarity">
    <text evidence="1">Belongs to the FAM161 family.</text>
</comment>